<comment type="similarity">
    <text evidence="1">Belongs to the HMG-CoA lyase family.</text>
</comment>
<dbReference type="GO" id="GO:0004419">
    <property type="term" value="F:hydroxymethylglutaryl-CoA lyase activity"/>
    <property type="evidence" value="ECO:0007669"/>
    <property type="project" value="TreeGrafter"/>
</dbReference>
<name>A0AAV3TXX1_9ALTE</name>
<dbReference type="GO" id="GO:0046951">
    <property type="term" value="P:ketone body biosynthetic process"/>
    <property type="evidence" value="ECO:0007669"/>
    <property type="project" value="TreeGrafter"/>
</dbReference>
<comment type="similarity">
    <text evidence="5">Belongs to the alpha-IPM synthase/homocitrate synthase family.</text>
</comment>
<evidence type="ECO:0000313" key="8">
    <source>
        <dbReference type="Proteomes" id="UP001409585"/>
    </source>
</evidence>
<evidence type="ECO:0000259" key="6">
    <source>
        <dbReference type="PROSITE" id="PS50991"/>
    </source>
</evidence>
<dbReference type="CDD" id="cd07938">
    <property type="entry name" value="DRE_TIM_HMGL"/>
    <property type="match status" value="1"/>
</dbReference>
<dbReference type="SUPFAM" id="SSF51569">
    <property type="entry name" value="Aldolase"/>
    <property type="match status" value="1"/>
</dbReference>
<gene>
    <name evidence="7" type="ORF">GCM10025791_04400</name>
</gene>
<feature type="domain" description="Pyruvate carboxyltransferase" evidence="6">
    <location>
        <begin position="14"/>
        <end position="289"/>
    </location>
</feature>
<evidence type="ECO:0000256" key="5">
    <source>
        <dbReference type="RuleBase" id="RU003523"/>
    </source>
</evidence>
<keyword evidence="4 7" id="KW-0456">Lyase</keyword>
<dbReference type="PROSITE" id="PS50991">
    <property type="entry name" value="PYR_CT"/>
    <property type="match status" value="1"/>
</dbReference>
<dbReference type="GO" id="GO:0046872">
    <property type="term" value="F:metal ion binding"/>
    <property type="evidence" value="ECO:0007669"/>
    <property type="project" value="UniProtKB-KW"/>
</dbReference>
<dbReference type="PROSITE" id="PS00815">
    <property type="entry name" value="AIPM_HOMOCIT_SYNTH_1"/>
    <property type="match status" value="1"/>
</dbReference>
<dbReference type="AlphaFoldDB" id="A0AAV3TXX1"/>
<proteinExistence type="inferred from homology"/>
<dbReference type="GO" id="GO:0046912">
    <property type="term" value="F:acyltransferase activity, acyl groups converted into alkyl on transfer"/>
    <property type="evidence" value="ECO:0007669"/>
    <property type="project" value="InterPro"/>
</dbReference>
<dbReference type="InterPro" id="IPR043594">
    <property type="entry name" value="HMGL"/>
</dbReference>
<evidence type="ECO:0000256" key="1">
    <source>
        <dbReference type="ARBA" id="ARBA00009405"/>
    </source>
</evidence>
<organism evidence="7 8">
    <name type="scientific">Halioxenophilus aromaticivorans</name>
    <dbReference type="NCBI Taxonomy" id="1306992"/>
    <lineage>
        <taxon>Bacteria</taxon>
        <taxon>Pseudomonadati</taxon>
        <taxon>Pseudomonadota</taxon>
        <taxon>Gammaproteobacteria</taxon>
        <taxon>Alteromonadales</taxon>
        <taxon>Alteromonadaceae</taxon>
        <taxon>Halioxenophilus</taxon>
    </lineage>
</organism>
<dbReference type="PANTHER" id="PTHR42738">
    <property type="entry name" value="HYDROXYMETHYLGLUTARYL-COA LYASE"/>
    <property type="match status" value="1"/>
</dbReference>
<dbReference type="InterPro" id="IPR000891">
    <property type="entry name" value="PYR_CT"/>
</dbReference>
<accession>A0AAV3TXX1</accession>
<dbReference type="RefSeq" id="WP_345416374.1">
    <property type="nucleotide sequence ID" value="NZ_AP031496.1"/>
</dbReference>
<dbReference type="Gene3D" id="3.20.20.70">
    <property type="entry name" value="Aldolase class I"/>
    <property type="match status" value="1"/>
</dbReference>
<comment type="caution">
    <text evidence="7">The sequence shown here is derived from an EMBL/GenBank/DDBJ whole genome shotgun (WGS) entry which is preliminary data.</text>
</comment>
<dbReference type="GO" id="GO:0006552">
    <property type="term" value="P:L-leucine catabolic process"/>
    <property type="evidence" value="ECO:0007669"/>
    <property type="project" value="TreeGrafter"/>
</dbReference>
<evidence type="ECO:0000256" key="2">
    <source>
        <dbReference type="ARBA" id="ARBA00022679"/>
    </source>
</evidence>
<reference evidence="8" key="1">
    <citation type="journal article" date="2019" name="Int. J. Syst. Evol. Microbiol.">
        <title>The Global Catalogue of Microorganisms (GCM) 10K type strain sequencing project: providing services to taxonomists for standard genome sequencing and annotation.</title>
        <authorList>
            <consortium name="The Broad Institute Genomics Platform"/>
            <consortium name="The Broad Institute Genome Sequencing Center for Infectious Disease"/>
            <person name="Wu L."/>
            <person name="Ma J."/>
        </authorList>
    </citation>
    <scope>NUCLEOTIDE SEQUENCE [LARGE SCALE GENOMIC DNA]</scope>
    <source>
        <strain evidence="8">JCM 19134</strain>
    </source>
</reference>
<keyword evidence="3" id="KW-0479">Metal-binding</keyword>
<dbReference type="PANTHER" id="PTHR42738:SF7">
    <property type="entry name" value="HYDROXYMETHYLGLUTARYL-COA LYASE"/>
    <property type="match status" value="1"/>
</dbReference>
<protein>
    <submittedName>
        <fullName evidence="7">Hydroxymethylglutaryl-CoA lyase</fullName>
    </submittedName>
</protein>
<keyword evidence="8" id="KW-1185">Reference proteome</keyword>
<keyword evidence="2 5" id="KW-0808">Transferase</keyword>
<sequence>MSFLSSQVVNSTHLKFCELLLRDGIQGWPVTLDTEDKLRLLHAIDAAGVAEIDVTSFVPPHIVPQFADAEQVLEGFNGKAEIRVLAGNLKGVERLIAVNSAIHRITTCGMPISASEAHNLANLRCDHATHKERITDMVSALMAANIRPMVCVATAWGCPIEGEVSVEKVAGLVDWLRGIGVKTIMLGDTTGMANPSSAYGLFTRLIAAWPDVEYIAHFHDNRGCGVANVLASIAAGVRSIDGCLGGLGGEPASVEQGYVGMSGNVVSEDVMGMLNEMGYATGVNIDALLQSGQLAEQILQQPLFSKWQKLASVN</sequence>
<dbReference type="Proteomes" id="UP001409585">
    <property type="component" value="Unassembled WGS sequence"/>
</dbReference>
<dbReference type="EMBL" id="BAABLX010000004">
    <property type="protein sequence ID" value="GAA4931404.1"/>
    <property type="molecule type" value="Genomic_DNA"/>
</dbReference>
<evidence type="ECO:0000256" key="3">
    <source>
        <dbReference type="ARBA" id="ARBA00022723"/>
    </source>
</evidence>
<dbReference type="InterPro" id="IPR013785">
    <property type="entry name" value="Aldolase_TIM"/>
</dbReference>
<evidence type="ECO:0000313" key="7">
    <source>
        <dbReference type="EMBL" id="GAA4931404.1"/>
    </source>
</evidence>
<dbReference type="InterPro" id="IPR002034">
    <property type="entry name" value="AIPM/Hcit_synth_CS"/>
</dbReference>
<dbReference type="Pfam" id="PF00682">
    <property type="entry name" value="HMGL-like"/>
    <property type="match status" value="1"/>
</dbReference>
<evidence type="ECO:0000256" key="4">
    <source>
        <dbReference type="ARBA" id="ARBA00023239"/>
    </source>
</evidence>